<evidence type="ECO:0000313" key="3">
    <source>
        <dbReference type="Proteomes" id="UP000078200"/>
    </source>
</evidence>
<dbReference type="AlphaFoldDB" id="A0A1A9URZ8"/>
<keyword evidence="1" id="KW-0472">Membrane</keyword>
<dbReference type="Proteomes" id="UP000078200">
    <property type="component" value="Unassembled WGS sequence"/>
</dbReference>
<evidence type="ECO:0000256" key="1">
    <source>
        <dbReference type="SAM" id="Phobius"/>
    </source>
</evidence>
<keyword evidence="1" id="KW-1133">Transmembrane helix</keyword>
<feature type="transmembrane region" description="Helical" evidence="1">
    <location>
        <begin position="43"/>
        <end position="65"/>
    </location>
</feature>
<protein>
    <submittedName>
        <fullName evidence="2">Uncharacterized protein</fullName>
    </submittedName>
</protein>
<name>A0A1A9URZ8_GLOAU</name>
<reference evidence="2" key="1">
    <citation type="submission" date="2020-05" db="UniProtKB">
        <authorList>
            <consortium name="EnsemblMetazoa"/>
        </authorList>
    </citation>
    <scope>IDENTIFICATION</scope>
    <source>
        <strain evidence="2">TTRI</strain>
    </source>
</reference>
<evidence type="ECO:0000313" key="2">
    <source>
        <dbReference type="EnsemblMetazoa" id="GAUT013426-PA"/>
    </source>
</evidence>
<dbReference type="EnsemblMetazoa" id="GAUT013426-RA">
    <property type="protein sequence ID" value="GAUT013426-PA"/>
    <property type="gene ID" value="GAUT013426"/>
</dbReference>
<dbReference type="VEuPathDB" id="VectorBase:GAUT013426"/>
<keyword evidence="1" id="KW-0812">Transmembrane</keyword>
<sequence>MIGERCENFIQTGQDFAPPIKLLAFARNIVSSYTSTKFVLRNLMNISITIFSFSCAALFISKIGLVETKSIQRGLAQLSMMTDYTIVNNSVLSQYRPMSLEEP</sequence>
<accession>A0A1A9URZ8</accession>
<organism evidence="2 3">
    <name type="scientific">Glossina austeni</name>
    <name type="common">Savannah tsetse fly</name>
    <dbReference type="NCBI Taxonomy" id="7395"/>
    <lineage>
        <taxon>Eukaryota</taxon>
        <taxon>Metazoa</taxon>
        <taxon>Ecdysozoa</taxon>
        <taxon>Arthropoda</taxon>
        <taxon>Hexapoda</taxon>
        <taxon>Insecta</taxon>
        <taxon>Pterygota</taxon>
        <taxon>Neoptera</taxon>
        <taxon>Endopterygota</taxon>
        <taxon>Diptera</taxon>
        <taxon>Brachycera</taxon>
        <taxon>Muscomorpha</taxon>
        <taxon>Hippoboscoidea</taxon>
        <taxon>Glossinidae</taxon>
        <taxon>Glossina</taxon>
    </lineage>
</organism>
<keyword evidence="3" id="KW-1185">Reference proteome</keyword>
<proteinExistence type="predicted"/>